<dbReference type="GO" id="GO:0140098">
    <property type="term" value="F:catalytic activity, acting on RNA"/>
    <property type="evidence" value="ECO:0007669"/>
    <property type="project" value="UniProtKB-ARBA"/>
</dbReference>
<dbReference type="EMBL" id="QQRQ01000039">
    <property type="protein sequence ID" value="RFT05636.1"/>
    <property type="molecule type" value="Genomic_DNA"/>
</dbReference>
<keyword evidence="4" id="KW-0413">Isomerase</keyword>
<dbReference type="InterPro" id="IPR050188">
    <property type="entry name" value="RluA_PseudoU_synthase"/>
</dbReference>
<comment type="catalytic activity">
    <reaction evidence="1 4">
        <text>a uridine in RNA = a pseudouridine in RNA</text>
        <dbReference type="Rhea" id="RHEA:48348"/>
        <dbReference type="Rhea" id="RHEA-COMP:12068"/>
        <dbReference type="Rhea" id="RHEA-COMP:12069"/>
        <dbReference type="ChEBI" id="CHEBI:65314"/>
        <dbReference type="ChEBI" id="CHEBI:65315"/>
    </reaction>
</comment>
<dbReference type="NCBIfam" id="TIGR00005">
    <property type="entry name" value="rluA_subfam"/>
    <property type="match status" value="1"/>
</dbReference>
<dbReference type="CDD" id="cd02869">
    <property type="entry name" value="PseudoU_synth_RluA_like"/>
    <property type="match status" value="1"/>
</dbReference>
<evidence type="ECO:0000313" key="6">
    <source>
        <dbReference type="EMBL" id="RFT05636.1"/>
    </source>
</evidence>
<evidence type="ECO:0000313" key="7">
    <source>
        <dbReference type="Proteomes" id="UP000260649"/>
    </source>
</evidence>
<dbReference type="EC" id="5.4.99.-" evidence="4"/>
<name>A0A3E2B0X2_9FIRM</name>
<evidence type="ECO:0000256" key="4">
    <source>
        <dbReference type="RuleBase" id="RU362028"/>
    </source>
</evidence>
<dbReference type="Proteomes" id="UP000260649">
    <property type="component" value="Unassembled WGS sequence"/>
</dbReference>
<organism evidence="6 7">
    <name type="scientific">Evtepia gabavorous</name>
    <dbReference type="NCBI Taxonomy" id="2211183"/>
    <lineage>
        <taxon>Bacteria</taxon>
        <taxon>Bacillati</taxon>
        <taxon>Bacillota</taxon>
        <taxon>Clostridia</taxon>
        <taxon>Eubacteriales</taxon>
        <taxon>Evtepia</taxon>
    </lineage>
</organism>
<dbReference type="RefSeq" id="WP_117142961.1">
    <property type="nucleotide sequence ID" value="NZ_CAKXKJ010000001.1"/>
</dbReference>
<dbReference type="GeneID" id="97996364"/>
<comment type="similarity">
    <text evidence="2 4">Belongs to the pseudouridine synthase RluA family.</text>
</comment>
<sequence length="297" mass="32068">MRRLTLRLGEAQAGRTVHTLLRQELLLSAASVRRAKTLPDGILLDGQPVFTNQTGRAGQLLSVAVGDVAGSEQIPPVPGPLTIRYEDEDLVVVEKEGGVPVHPSQGHHGDTLANFLLAHYRDQGLVAAFHPVNRLDRGTSGLMAVAKHAHAHERLQHQLRTGELARTYLAVCQGVPVPRRGCVDQPISRLPGSVLKRQVCPQGARARTHYAVERTGAGRSLVALRLETGRTHQIRVHMAFLGCPLAGDFLYGTELEALPQRFALHSAALRLRQPVTGEEIALSSPLPAALSALLIAK</sequence>
<dbReference type="SUPFAM" id="SSF55120">
    <property type="entry name" value="Pseudouridine synthase"/>
    <property type="match status" value="1"/>
</dbReference>
<proteinExistence type="inferred from homology"/>
<accession>A0A3E2B0X2</accession>
<dbReference type="PANTHER" id="PTHR21600:SF44">
    <property type="entry name" value="RIBOSOMAL LARGE SUBUNIT PSEUDOURIDINE SYNTHASE D"/>
    <property type="match status" value="1"/>
</dbReference>
<keyword evidence="7" id="KW-1185">Reference proteome</keyword>
<reference evidence="6 7" key="1">
    <citation type="submission" date="2018-07" db="EMBL/GenBank/DDBJ databases">
        <title>GABA Modulating Bacteria of the Human Gut Microbiota.</title>
        <authorList>
            <person name="Strandwitz P."/>
            <person name="Kim K.H."/>
            <person name="Terekhova D."/>
            <person name="Liu J.K."/>
            <person name="Sharma A."/>
            <person name="Levering J."/>
            <person name="Mcdonald D."/>
            <person name="Dietrich D."/>
            <person name="Ramadhar T.R."/>
            <person name="Lekbua A."/>
            <person name="Mroue N."/>
            <person name="Liston C."/>
            <person name="Stewart E.J."/>
            <person name="Dubin M.J."/>
            <person name="Zengler K."/>
            <person name="Knight R."/>
            <person name="Gilbert J.A."/>
            <person name="Clardy J."/>
            <person name="Lewis K."/>
        </authorList>
    </citation>
    <scope>NUCLEOTIDE SEQUENCE [LARGE SCALE GENOMIC DNA]</scope>
    <source>
        <strain evidence="6 7">KLE1738</strain>
    </source>
</reference>
<feature type="domain" description="Pseudouridine synthase RsuA/RluA-like" evidence="5">
    <location>
        <begin position="89"/>
        <end position="239"/>
    </location>
</feature>
<evidence type="ECO:0000256" key="1">
    <source>
        <dbReference type="ARBA" id="ARBA00000073"/>
    </source>
</evidence>
<comment type="caution">
    <text evidence="6">The sequence shown here is derived from an EMBL/GenBank/DDBJ whole genome shotgun (WGS) entry which is preliminary data.</text>
</comment>
<comment type="function">
    <text evidence="4">Responsible for synthesis of pseudouridine from uracil.</text>
</comment>
<dbReference type="InterPro" id="IPR006225">
    <property type="entry name" value="PsdUridine_synth_RluC/D"/>
</dbReference>
<evidence type="ECO:0000259" key="5">
    <source>
        <dbReference type="Pfam" id="PF00849"/>
    </source>
</evidence>
<dbReference type="InterPro" id="IPR006145">
    <property type="entry name" value="PsdUridine_synth_RsuA/RluA"/>
</dbReference>
<dbReference type="InterPro" id="IPR020103">
    <property type="entry name" value="PsdUridine_synth_cat_dom_sf"/>
</dbReference>
<dbReference type="GO" id="GO:0009982">
    <property type="term" value="F:pseudouridine synthase activity"/>
    <property type="evidence" value="ECO:0007669"/>
    <property type="project" value="InterPro"/>
</dbReference>
<dbReference type="Gene3D" id="3.30.2350.10">
    <property type="entry name" value="Pseudouridine synthase"/>
    <property type="match status" value="1"/>
</dbReference>
<dbReference type="OrthoDB" id="9807829at2"/>
<protein>
    <recommendedName>
        <fullName evidence="4">Pseudouridine synthase</fullName>
        <ecNumber evidence="4">5.4.99.-</ecNumber>
    </recommendedName>
</protein>
<dbReference type="AlphaFoldDB" id="A0A3E2B0X2"/>
<dbReference type="Pfam" id="PF00849">
    <property type="entry name" value="PseudoU_synth_2"/>
    <property type="match status" value="1"/>
</dbReference>
<dbReference type="GO" id="GO:0000455">
    <property type="term" value="P:enzyme-directed rRNA pseudouridine synthesis"/>
    <property type="evidence" value="ECO:0007669"/>
    <property type="project" value="TreeGrafter"/>
</dbReference>
<evidence type="ECO:0000256" key="3">
    <source>
        <dbReference type="PIRSR" id="PIRSR606225-1"/>
    </source>
</evidence>
<dbReference type="GO" id="GO:0003723">
    <property type="term" value="F:RNA binding"/>
    <property type="evidence" value="ECO:0007669"/>
    <property type="project" value="InterPro"/>
</dbReference>
<dbReference type="PANTHER" id="PTHR21600">
    <property type="entry name" value="MITOCHONDRIAL RNA PSEUDOURIDINE SYNTHASE"/>
    <property type="match status" value="1"/>
</dbReference>
<gene>
    <name evidence="6" type="ORF">DV520_11535</name>
</gene>
<evidence type="ECO:0000256" key="2">
    <source>
        <dbReference type="ARBA" id="ARBA00010876"/>
    </source>
</evidence>
<feature type="active site" evidence="3">
    <location>
        <position position="136"/>
    </location>
</feature>